<dbReference type="AlphaFoldDB" id="A0A4R5FBN9"/>
<protein>
    <submittedName>
        <fullName evidence="1">Uncharacterized protein</fullName>
    </submittedName>
</protein>
<dbReference type="OrthoDB" id="10003304at2"/>
<organism evidence="1 2">
    <name type="scientific">Flavobacterium rhamnosiphilum</name>
    <dbReference type="NCBI Taxonomy" id="2541724"/>
    <lineage>
        <taxon>Bacteria</taxon>
        <taxon>Pseudomonadati</taxon>
        <taxon>Bacteroidota</taxon>
        <taxon>Flavobacteriia</taxon>
        <taxon>Flavobacteriales</taxon>
        <taxon>Flavobacteriaceae</taxon>
        <taxon>Flavobacterium</taxon>
    </lineage>
</organism>
<proteinExistence type="predicted"/>
<evidence type="ECO:0000313" key="2">
    <source>
        <dbReference type="Proteomes" id="UP000294814"/>
    </source>
</evidence>
<sequence length="86" mass="10032">MKIRNTILIFGKHFRIIIPMFFSPDSSGNPRNLESDFFLAGKERLKEAPFLDKKKHFLNERLQWIAGNSFKKNAFNLVVDEGSFLN</sequence>
<dbReference type="Proteomes" id="UP000294814">
    <property type="component" value="Unassembled WGS sequence"/>
</dbReference>
<evidence type="ECO:0000313" key="1">
    <source>
        <dbReference type="EMBL" id="TDE46626.1"/>
    </source>
</evidence>
<gene>
    <name evidence="1" type="ORF">E0I26_00660</name>
</gene>
<comment type="caution">
    <text evidence="1">The sequence shown here is derived from an EMBL/GenBank/DDBJ whole genome shotgun (WGS) entry which is preliminary data.</text>
</comment>
<dbReference type="EMBL" id="SMLG01000001">
    <property type="protein sequence ID" value="TDE46626.1"/>
    <property type="molecule type" value="Genomic_DNA"/>
</dbReference>
<name>A0A4R5FBN9_9FLAO</name>
<accession>A0A4R5FBN9</accession>
<keyword evidence="2" id="KW-1185">Reference proteome</keyword>
<reference evidence="1 2" key="1">
    <citation type="submission" date="2019-03" db="EMBL/GenBank/DDBJ databases">
        <title>Novel species of Flavobacterium.</title>
        <authorList>
            <person name="Liu Q."/>
            <person name="Xin Y.-H."/>
        </authorList>
    </citation>
    <scope>NUCLEOTIDE SEQUENCE [LARGE SCALE GENOMIC DNA]</scope>
    <source>
        <strain evidence="1 2">LB3P52</strain>
    </source>
</reference>
<dbReference type="RefSeq" id="WP_131914576.1">
    <property type="nucleotide sequence ID" value="NZ_SMLG01000001.1"/>
</dbReference>